<evidence type="ECO:0000256" key="1">
    <source>
        <dbReference type="SAM" id="Coils"/>
    </source>
</evidence>
<dbReference type="PANTHER" id="PTHR37841">
    <property type="entry name" value="GLR2918 PROTEIN"/>
    <property type="match status" value="1"/>
</dbReference>
<reference evidence="2 3" key="1">
    <citation type="submission" date="2021-01" db="EMBL/GenBank/DDBJ databases">
        <title>Isolation and description of Catonella massiliensis sp. nov., a novel Catonella species, isolated from a stable periodontitis subject.</title>
        <authorList>
            <person name="Antezack A."/>
            <person name="Boxberger M."/>
            <person name="La Scola B."/>
            <person name="Monnet-Corti V."/>
        </authorList>
    </citation>
    <scope>NUCLEOTIDE SEQUENCE [LARGE SCALE GENOMIC DNA]</scope>
    <source>
        <strain evidence="2 3">Marseille-Q4567</strain>
    </source>
</reference>
<dbReference type="InterPro" id="IPR008969">
    <property type="entry name" value="CarboxyPept-like_regulatory"/>
</dbReference>
<dbReference type="Pfam" id="PF13620">
    <property type="entry name" value="CarboxypepD_reg"/>
    <property type="match status" value="1"/>
</dbReference>
<proteinExistence type="predicted"/>
<protein>
    <submittedName>
        <fullName evidence="2">WG repeat-containing protein</fullName>
    </submittedName>
</protein>
<dbReference type="Gene3D" id="2.60.40.1120">
    <property type="entry name" value="Carboxypeptidase-like, regulatory domain"/>
    <property type="match status" value="2"/>
</dbReference>
<evidence type="ECO:0000313" key="3">
    <source>
        <dbReference type="Proteomes" id="UP000604730"/>
    </source>
</evidence>
<sequence>MKPRIKKQVFSLVLALSLSFGMTEQTAKHTLAATKGTDKLYSAKTDKIDIYKKNKSPNARNYKADWNEKIFYTLEDINTKSSKDGQIKKYKLVRKEQINKKNGNRIEYEVYKHPKTGKMHKITSIEHRKNDLEITDYYYDDKGKPNFVYQRKDSIYTPVYASFEFTGDRYFFNNDSLIKWRFVKKANDVEEISLKTDKNRKDVKQYSYLDINKKKQKAYDKKEVRMLNAAYNTYNAMLKKSKKSIVKGYIVDSKRNPVANATVEFLHSDKVIGTVKTNANGYYTTGVLPVKDGYTIRVSADGYQTTEGAKAVIDKSGAVIWIDVISLVAVSEASHKVSINVYDGETIKYVKKKAVKTALSGAEVIARKGLNNKTGEQVTTGTTDADGNLVIELVSGVYTLEIRLNGYAVGYKTVVVDEDKNVSAALTKPVKDKEMKVVLSWDGEQDLDSYLFTPYKAKKGNMAYIGGNAKKDKHGNSLYLDGKNGNNVEIINIANIKKGNYKYYVSDYTNSITKNYSAKDMAGLNIRVEVYDKNGLVAVYIIPYNPNGVIWEVFEIKNGKVVPLQNTYKNVKGKKWWIEKKEVGKKKKEIGEKKDEIEKKEEETEKKETQLGENKLYKTGDVVIPLKYDWAGSFSEGLAVVGIEGKWGFIDKSGNEVVPLKYGYADEFSEGLACVSLTNKYKKDKYGFIDKSGNEVVPLKYDWAGSFSEGLAMVKLDGRWSFIDKLGNEILQLSNGDGENFSEGLAMVGSRGIVSFGYYFDQYGFVDRLGNEVVPLEYSSASSFREGLARVSNFGSHGFIDKSGNKVVPLKYDSAGSFSEGLAPVKLDGRWGFIDMSGNEVVPLKYDDVWSFSEGFAPVKLNDRWGFIDRSGNEVLQQLEYDEVLPFSEGFARVRLTDKYNEDKYGFIDKSGKLAVPLKYDWAGSFSEGLAAVSLNDKWGFISR</sequence>
<dbReference type="SUPFAM" id="SSF49464">
    <property type="entry name" value="Carboxypeptidase regulatory domain-like"/>
    <property type="match status" value="1"/>
</dbReference>
<feature type="coiled-coil region" evidence="1">
    <location>
        <begin position="580"/>
        <end position="614"/>
    </location>
</feature>
<keyword evidence="1" id="KW-0175">Coiled coil</keyword>
<comment type="caution">
    <text evidence="2">The sequence shown here is derived from an EMBL/GenBank/DDBJ whole genome shotgun (WGS) entry which is preliminary data.</text>
</comment>
<dbReference type="EMBL" id="JAEPRJ010000001">
    <property type="protein sequence ID" value="MBK5897817.1"/>
    <property type="molecule type" value="Genomic_DNA"/>
</dbReference>
<dbReference type="Proteomes" id="UP000604730">
    <property type="component" value="Unassembled WGS sequence"/>
</dbReference>
<dbReference type="RefSeq" id="WP_208429279.1">
    <property type="nucleotide sequence ID" value="NZ_JAEPRJ010000001.1"/>
</dbReference>
<accession>A0ABS1J109</accession>
<organism evidence="2 3">
    <name type="scientific">Catonella massiliensis</name>
    <dbReference type="NCBI Taxonomy" id="2799636"/>
    <lineage>
        <taxon>Bacteria</taxon>
        <taxon>Bacillati</taxon>
        <taxon>Bacillota</taxon>
        <taxon>Clostridia</taxon>
        <taxon>Lachnospirales</taxon>
        <taxon>Lachnospiraceae</taxon>
        <taxon>Catonella</taxon>
    </lineage>
</organism>
<evidence type="ECO:0000313" key="2">
    <source>
        <dbReference type="EMBL" id="MBK5897817.1"/>
    </source>
</evidence>
<gene>
    <name evidence="2" type="ORF">JJN12_08510</name>
</gene>
<keyword evidence="3" id="KW-1185">Reference proteome</keyword>
<dbReference type="InterPro" id="IPR032774">
    <property type="entry name" value="WG_beta_rep"/>
</dbReference>
<dbReference type="SUPFAM" id="SSF69360">
    <property type="entry name" value="Cell wall binding repeat"/>
    <property type="match status" value="2"/>
</dbReference>
<dbReference type="SUPFAM" id="SSF49478">
    <property type="entry name" value="Cna protein B-type domain"/>
    <property type="match status" value="1"/>
</dbReference>
<dbReference type="Pfam" id="PF14903">
    <property type="entry name" value="WG_beta_rep"/>
    <property type="match status" value="5"/>
</dbReference>
<dbReference type="PANTHER" id="PTHR37841:SF1">
    <property type="entry name" value="DUF3298 DOMAIN-CONTAINING PROTEIN"/>
    <property type="match status" value="1"/>
</dbReference>
<name>A0ABS1J109_9FIRM</name>